<feature type="region of interest" description="Disordered" evidence="15">
    <location>
        <begin position="429"/>
        <end position="455"/>
    </location>
</feature>
<evidence type="ECO:0000313" key="17">
    <source>
        <dbReference type="EMBL" id="OLR54732.1"/>
    </source>
</evidence>
<dbReference type="GO" id="GO:0003755">
    <property type="term" value="F:peptidyl-prolyl cis-trans isomerase activity"/>
    <property type="evidence" value="ECO:0007669"/>
    <property type="project" value="UniProtKB-UniRule"/>
</dbReference>
<evidence type="ECO:0000256" key="6">
    <source>
        <dbReference type="ARBA" id="ARBA00023110"/>
    </source>
</evidence>
<dbReference type="Pfam" id="PF00254">
    <property type="entry name" value="FKBP_C"/>
    <property type="match status" value="1"/>
</dbReference>
<dbReference type="GO" id="GO:0051083">
    <property type="term" value="P:'de novo' cotranslational protein folding"/>
    <property type="evidence" value="ECO:0007669"/>
    <property type="project" value="TreeGrafter"/>
</dbReference>
<keyword evidence="8 12" id="KW-0413">Isomerase</keyword>
<comment type="similarity">
    <text evidence="2 12 14">Belongs to the FKBP-type PPIase family. Tig subfamily.</text>
</comment>
<dbReference type="HAMAP" id="MF_00303">
    <property type="entry name" value="Trigger_factor_Tig"/>
    <property type="match status" value="1"/>
</dbReference>
<keyword evidence="18" id="KW-1185">Reference proteome</keyword>
<dbReference type="PIRSF" id="PIRSF003095">
    <property type="entry name" value="Trigger_factor"/>
    <property type="match status" value="1"/>
</dbReference>
<sequence>MKTTLVSKENNEAKLTMDFTAEEFEEEVNKVYRKNRGQFQINGFRKGKAPRSIIERHYGEGIFFEDAINNMFGDHYPGAIEELELEVIDRPQVDFSEIGKGKPVTMTIDVKLFPVVEVKDYKGVEVEQLKSDASDEDVEKELEKLQKRNARMVVVDRPAKDGDTVLLDYAGFVGDEQFAGGTAERQELKLGSGTFIPGFEEQLIGAVTGEDKDVNVTFPEEYGEKSLAGKDAVFHCKLHEIKEEQVPELDDEFAKDVSEFDTLEELKAKTKEDLEKAREEQYRNMAKDAVVNQVWENNHIEVPASMVEDEITQMAQELDQQLRYQGLSLEQYCQFTGKDMAGFREDVREDAEKRAGTRIVLRSIGEAENLEVSDDDVNEEMKLVAEQYGMDQDKVQEALADSMDYFRKDLMVKKVIDMLYDEASVTMVDAPEPEVTEENKDASETAEDAAAEEEK</sequence>
<keyword evidence="9 12" id="KW-0131">Cell cycle</keyword>
<protein>
    <recommendedName>
        <fullName evidence="4 12">Trigger factor</fullName>
        <shortName evidence="12">TF</shortName>
        <ecNumber evidence="3 12">5.2.1.8</ecNumber>
    </recommendedName>
    <alternativeName>
        <fullName evidence="11 12">PPIase</fullName>
    </alternativeName>
</protein>
<evidence type="ECO:0000256" key="8">
    <source>
        <dbReference type="ARBA" id="ARBA00023235"/>
    </source>
</evidence>
<evidence type="ECO:0000256" key="4">
    <source>
        <dbReference type="ARBA" id="ARBA00016902"/>
    </source>
</evidence>
<dbReference type="GO" id="GO:0051301">
    <property type="term" value="P:cell division"/>
    <property type="evidence" value="ECO:0007669"/>
    <property type="project" value="UniProtKB-KW"/>
</dbReference>
<dbReference type="GO" id="GO:0043022">
    <property type="term" value="F:ribosome binding"/>
    <property type="evidence" value="ECO:0007669"/>
    <property type="project" value="TreeGrafter"/>
</dbReference>
<organism evidence="17 18">
    <name type="scientific">Hornefia porci</name>
    <dbReference type="NCBI Taxonomy" id="2652292"/>
    <lineage>
        <taxon>Bacteria</taxon>
        <taxon>Bacillati</taxon>
        <taxon>Bacillota</taxon>
        <taxon>Clostridia</taxon>
        <taxon>Peptostreptococcales</taxon>
        <taxon>Anaerovoracaceae</taxon>
        <taxon>Hornefia</taxon>
    </lineage>
</organism>
<comment type="function">
    <text evidence="10 12">Involved in protein export. Acts as a chaperone by maintaining the newly synthesized protein in an open conformation. Functions as a peptidyl-prolyl cis-trans isomerase.</text>
</comment>
<keyword evidence="7 12" id="KW-0143">Chaperone</keyword>
<dbReference type="Pfam" id="PF05697">
    <property type="entry name" value="Trigger_N"/>
    <property type="match status" value="1"/>
</dbReference>
<dbReference type="InterPro" id="IPR008880">
    <property type="entry name" value="Trigger_fac_C"/>
</dbReference>
<evidence type="ECO:0000259" key="16">
    <source>
        <dbReference type="PROSITE" id="PS50059"/>
    </source>
</evidence>
<dbReference type="AlphaFoldDB" id="A0A1Q9JER2"/>
<feature type="domain" description="PPIase FKBP-type" evidence="16">
    <location>
        <begin position="162"/>
        <end position="230"/>
    </location>
</feature>
<comment type="subcellular location">
    <subcellularLocation>
        <location evidence="12">Cytoplasm</location>
    </subcellularLocation>
    <text evidence="12">About half TF is bound to the ribosome near the polypeptide exit tunnel while the other half is free in the cytoplasm.</text>
</comment>
<evidence type="ECO:0000313" key="18">
    <source>
        <dbReference type="Proteomes" id="UP000187404"/>
    </source>
</evidence>
<dbReference type="SUPFAM" id="SSF102735">
    <property type="entry name" value="Trigger factor ribosome-binding domain"/>
    <property type="match status" value="1"/>
</dbReference>
<name>A0A1Q9JER2_9FIRM</name>
<dbReference type="InterPro" id="IPR008881">
    <property type="entry name" value="Trigger_fac_ribosome-bd_bac"/>
</dbReference>
<evidence type="ECO:0000256" key="3">
    <source>
        <dbReference type="ARBA" id="ARBA00013194"/>
    </source>
</evidence>
<evidence type="ECO:0000256" key="1">
    <source>
        <dbReference type="ARBA" id="ARBA00000971"/>
    </source>
</evidence>
<dbReference type="FunFam" id="3.10.50.40:FF:000001">
    <property type="entry name" value="Trigger factor"/>
    <property type="match status" value="1"/>
</dbReference>
<dbReference type="InterPro" id="IPR037041">
    <property type="entry name" value="Trigger_fac_C_sf"/>
</dbReference>
<evidence type="ECO:0000256" key="5">
    <source>
        <dbReference type="ARBA" id="ARBA00022618"/>
    </source>
</evidence>
<accession>A0A1Q9JER2</accession>
<dbReference type="PANTHER" id="PTHR30560:SF3">
    <property type="entry name" value="TRIGGER FACTOR-LIKE PROTEIN TIG, CHLOROPLASTIC"/>
    <property type="match status" value="1"/>
</dbReference>
<reference evidence="17 18" key="1">
    <citation type="journal article" date="2016" name="Appl. Environ. Microbiol.">
        <title>Function and Phylogeny of Bacterial Butyryl Coenzyme A:Acetate Transferases and Their Diversity in the Proximal Colon of Swine.</title>
        <authorList>
            <person name="Trachsel J."/>
            <person name="Bayles D.O."/>
            <person name="Looft T."/>
            <person name="Levine U.Y."/>
            <person name="Allen H.K."/>
        </authorList>
    </citation>
    <scope>NUCLEOTIDE SEQUENCE [LARGE SCALE GENOMIC DNA]</scope>
    <source>
        <strain evidence="17 18">68-3-10</strain>
    </source>
</reference>
<dbReference type="GO" id="GO:0044183">
    <property type="term" value="F:protein folding chaperone"/>
    <property type="evidence" value="ECO:0007669"/>
    <property type="project" value="TreeGrafter"/>
</dbReference>
<dbReference type="Gene3D" id="3.10.50.40">
    <property type="match status" value="1"/>
</dbReference>
<dbReference type="STRING" id="1261640.BHK98_00655"/>
<keyword evidence="5 12" id="KW-0132">Cell division</keyword>
<dbReference type="PROSITE" id="PS50059">
    <property type="entry name" value="FKBP_PPIASE"/>
    <property type="match status" value="1"/>
</dbReference>
<evidence type="ECO:0000256" key="11">
    <source>
        <dbReference type="ARBA" id="ARBA00029986"/>
    </source>
</evidence>
<dbReference type="Gene3D" id="1.10.3120.10">
    <property type="entry name" value="Trigger factor, C-terminal domain"/>
    <property type="match status" value="1"/>
</dbReference>
<dbReference type="EC" id="5.2.1.8" evidence="3 12"/>
<evidence type="ECO:0000256" key="14">
    <source>
        <dbReference type="RuleBase" id="RU003914"/>
    </source>
</evidence>
<evidence type="ECO:0000256" key="13">
    <source>
        <dbReference type="PROSITE-ProRule" id="PRU00277"/>
    </source>
</evidence>
<dbReference type="EMBL" id="MJIE01000001">
    <property type="protein sequence ID" value="OLR54732.1"/>
    <property type="molecule type" value="Genomic_DNA"/>
</dbReference>
<evidence type="ECO:0000256" key="12">
    <source>
        <dbReference type="HAMAP-Rule" id="MF_00303"/>
    </source>
</evidence>
<keyword evidence="12" id="KW-0963">Cytoplasm</keyword>
<dbReference type="InterPro" id="IPR005215">
    <property type="entry name" value="Trig_fac"/>
</dbReference>
<comment type="domain">
    <text evidence="12">Consists of 3 domains; the N-terminus binds the ribosome, the middle domain has PPIase activity, while the C-terminus has intrinsic chaperone activity on its own.</text>
</comment>
<proteinExistence type="inferred from homology"/>
<dbReference type="InterPro" id="IPR027304">
    <property type="entry name" value="Trigger_fact/SurA_dom_sf"/>
</dbReference>
<gene>
    <name evidence="12" type="primary">tig</name>
    <name evidence="17" type="ORF">BHK98_00655</name>
</gene>
<dbReference type="SUPFAM" id="SSF109998">
    <property type="entry name" value="Triger factor/SurA peptide-binding domain-like"/>
    <property type="match status" value="1"/>
</dbReference>
<comment type="catalytic activity">
    <reaction evidence="1 12 13">
        <text>[protein]-peptidylproline (omega=180) = [protein]-peptidylproline (omega=0)</text>
        <dbReference type="Rhea" id="RHEA:16237"/>
        <dbReference type="Rhea" id="RHEA-COMP:10747"/>
        <dbReference type="Rhea" id="RHEA-COMP:10748"/>
        <dbReference type="ChEBI" id="CHEBI:83833"/>
        <dbReference type="ChEBI" id="CHEBI:83834"/>
        <dbReference type="EC" id="5.2.1.8"/>
    </reaction>
</comment>
<evidence type="ECO:0000256" key="2">
    <source>
        <dbReference type="ARBA" id="ARBA00005464"/>
    </source>
</evidence>
<evidence type="ECO:0000256" key="7">
    <source>
        <dbReference type="ARBA" id="ARBA00023186"/>
    </source>
</evidence>
<dbReference type="PANTHER" id="PTHR30560">
    <property type="entry name" value="TRIGGER FACTOR CHAPERONE AND PEPTIDYL-PROLYL CIS/TRANS ISOMERASE"/>
    <property type="match status" value="1"/>
</dbReference>
<dbReference type="NCBIfam" id="TIGR00115">
    <property type="entry name" value="tig"/>
    <property type="match status" value="1"/>
</dbReference>
<dbReference type="InterPro" id="IPR001179">
    <property type="entry name" value="PPIase_FKBP_dom"/>
</dbReference>
<comment type="caution">
    <text evidence="17">The sequence shown here is derived from an EMBL/GenBank/DDBJ whole genome shotgun (WGS) entry which is preliminary data.</text>
</comment>
<dbReference type="Pfam" id="PF05698">
    <property type="entry name" value="Trigger_C"/>
    <property type="match status" value="1"/>
</dbReference>
<dbReference type="RefSeq" id="WP_075711752.1">
    <property type="nucleotide sequence ID" value="NZ_MJIE01000001.1"/>
</dbReference>
<dbReference type="Gene3D" id="3.30.70.1050">
    <property type="entry name" value="Trigger factor ribosome-binding domain"/>
    <property type="match status" value="1"/>
</dbReference>
<dbReference type="InterPro" id="IPR046357">
    <property type="entry name" value="PPIase_dom_sf"/>
</dbReference>
<evidence type="ECO:0000256" key="9">
    <source>
        <dbReference type="ARBA" id="ARBA00023306"/>
    </source>
</evidence>
<keyword evidence="6 12" id="KW-0697">Rotamase</keyword>
<dbReference type="GO" id="GO:0015031">
    <property type="term" value="P:protein transport"/>
    <property type="evidence" value="ECO:0007669"/>
    <property type="project" value="UniProtKB-UniRule"/>
</dbReference>
<evidence type="ECO:0000256" key="15">
    <source>
        <dbReference type="SAM" id="MobiDB-lite"/>
    </source>
</evidence>
<dbReference type="GO" id="GO:0043335">
    <property type="term" value="P:protein unfolding"/>
    <property type="evidence" value="ECO:0007669"/>
    <property type="project" value="TreeGrafter"/>
</dbReference>
<dbReference type="OrthoDB" id="9767721at2"/>
<evidence type="ECO:0000256" key="10">
    <source>
        <dbReference type="ARBA" id="ARBA00024849"/>
    </source>
</evidence>
<dbReference type="Proteomes" id="UP000187404">
    <property type="component" value="Unassembled WGS sequence"/>
</dbReference>
<feature type="compositionally biased region" description="Acidic residues" evidence="15">
    <location>
        <begin position="444"/>
        <end position="455"/>
    </location>
</feature>
<dbReference type="GO" id="GO:0005737">
    <property type="term" value="C:cytoplasm"/>
    <property type="evidence" value="ECO:0007669"/>
    <property type="project" value="UniProtKB-SubCell"/>
</dbReference>
<dbReference type="SUPFAM" id="SSF54534">
    <property type="entry name" value="FKBP-like"/>
    <property type="match status" value="1"/>
</dbReference>
<dbReference type="InterPro" id="IPR036611">
    <property type="entry name" value="Trigger_fac_ribosome-bd_sf"/>
</dbReference>